<dbReference type="Proteomes" id="UP001185092">
    <property type="component" value="Unassembled WGS sequence"/>
</dbReference>
<keyword evidence="2" id="KW-1185">Reference proteome</keyword>
<dbReference type="EMBL" id="JAVDQD010000011">
    <property type="protein sequence ID" value="MDR6241793.1"/>
    <property type="molecule type" value="Genomic_DNA"/>
</dbReference>
<evidence type="ECO:0000313" key="1">
    <source>
        <dbReference type="EMBL" id="MDR6241793.1"/>
    </source>
</evidence>
<organism evidence="1 2">
    <name type="scientific">Aureibacter tunicatorum</name>
    <dbReference type="NCBI Taxonomy" id="866807"/>
    <lineage>
        <taxon>Bacteria</taxon>
        <taxon>Pseudomonadati</taxon>
        <taxon>Bacteroidota</taxon>
        <taxon>Cytophagia</taxon>
        <taxon>Cytophagales</taxon>
        <taxon>Persicobacteraceae</taxon>
        <taxon>Aureibacter</taxon>
    </lineage>
</organism>
<proteinExistence type="predicted"/>
<accession>A0AAE3XTH5</accession>
<dbReference type="AlphaFoldDB" id="A0AAE3XTH5"/>
<protein>
    <submittedName>
        <fullName evidence="1">Uncharacterized protein</fullName>
    </submittedName>
</protein>
<reference evidence="1" key="1">
    <citation type="submission" date="2023-07" db="EMBL/GenBank/DDBJ databases">
        <title>Genomic Encyclopedia of Type Strains, Phase IV (KMG-IV): sequencing the most valuable type-strain genomes for metagenomic binning, comparative biology and taxonomic classification.</title>
        <authorList>
            <person name="Goeker M."/>
        </authorList>
    </citation>
    <scope>NUCLEOTIDE SEQUENCE</scope>
    <source>
        <strain evidence="1">DSM 26174</strain>
    </source>
</reference>
<sequence>MKLILDIQDNKAEFIMELLGNFNFVKTEPLSVYKAEVLENVKQGVEEMNLINQGKGKGISAKDLLDEL</sequence>
<dbReference type="RefSeq" id="WP_309942889.1">
    <property type="nucleotide sequence ID" value="NZ_AP025309.1"/>
</dbReference>
<comment type="caution">
    <text evidence="1">The sequence shown here is derived from an EMBL/GenBank/DDBJ whole genome shotgun (WGS) entry which is preliminary data.</text>
</comment>
<name>A0AAE3XTH5_9BACT</name>
<evidence type="ECO:0000313" key="2">
    <source>
        <dbReference type="Proteomes" id="UP001185092"/>
    </source>
</evidence>
<gene>
    <name evidence="1" type="ORF">HNQ88_004880</name>
</gene>